<organism evidence="2 3">
    <name type="scientific">Manduca sexta</name>
    <name type="common">Tobacco hawkmoth</name>
    <name type="synonym">Tobacco hornworm</name>
    <dbReference type="NCBI Taxonomy" id="7130"/>
    <lineage>
        <taxon>Eukaryota</taxon>
        <taxon>Metazoa</taxon>
        <taxon>Ecdysozoa</taxon>
        <taxon>Arthropoda</taxon>
        <taxon>Hexapoda</taxon>
        <taxon>Insecta</taxon>
        <taxon>Pterygota</taxon>
        <taxon>Neoptera</taxon>
        <taxon>Endopterygota</taxon>
        <taxon>Lepidoptera</taxon>
        <taxon>Glossata</taxon>
        <taxon>Ditrysia</taxon>
        <taxon>Bombycoidea</taxon>
        <taxon>Sphingidae</taxon>
        <taxon>Sphinginae</taxon>
        <taxon>Sphingini</taxon>
        <taxon>Manduca</taxon>
    </lineage>
</organism>
<dbReference type="AlphaFoldDB" id="A0A921ZMA5"/>
<evidence type="ECO:0000313" key="2">
    <source>
        <dbReference type="EMBL" id="KAG6459804.1"/>
    </source>
</evidence>
<proteinExistence type="predicted"/>
<name>A0A921ZMA5_MANSE</name>
<keyword evidence="3" id="KW-1185">Reference proteome</keyword>
<gene>
    <name evidence="2" type="ORF">O3G_MSEX011610</name>
</gene>
<dbReference type="Proteomes" id="UP000791440">
    <property type="component" value="Unassembled WGS sequence"/>
</dbReference>
<reference evidence="2" key="1">
    <citation type="journal article" date="2016" name="Insect Biochem. Mol. Biol.">
        <title>Multifaceted biological insights from a draft genome sequence of the tobacco hornworm moth, Manduca sexta.</title>
        <authorList>
            <person name="Kanost M.R."/>
            <person name="Arrese E.L."/>
            <person name="Cao X."/>
            <person name="Chen Y.R."/>
            <person name="Chellapilla S."/>
            <person name="Goldsmith M.R."/>
            <person name="Grosse-Wilde E."/>
            <person name="Heckel D.G."/>
            <person name="Herndon N."/>
            <person name="Jiang H."/>
            <person name="Papanicolaou A."/>
            <person name="Qu J."/>
            <person name="Soulages J.L."/>
            <person name="Vogel H."/>
            <person name="Walters J."/>
            <person name="Waterhouse R.M."/>
            <person name="Ahn S.J."/>
            <person name="Almeida F.C."/>
            <person name="An C."/>
            <person name="Aqrawi P."/>
            <person name="Bretschneider A."/>
            <person name="Bryant W.B."/>
            <person name="Bucks S."/>
            <person name="Chao H."/>
            <person name="Chevignon G."/>
            <person name="Christen J.M."/>
            <person name="Clarke D.F."/>
            <person name="Dittmer N.T."/>
            <person name="Ferguson L.C.F."/>
            <person name="Garavelou S."/>
            <person name="Gordon K.H.J."/>
            <person name="Gunaratna R.T."/>
            <person name="Han Y."/>
            <person name="Hauser F."/>
            <person name="He Y."/>
            <person name="Heidel-Fischer H."/>
            <person name="Hirsh A."/>
            <person name="Hu Y."/>
            <person name="Jiang H."/>
            <person name="Kalra D."/>
            <person name="Klinner C."/>
            <person name="Konig C."/>
            <person name="Kovar C."/>
            <person name="Kroll A.R."/>
            <person name="Kuwar S.S."/>
            <person name="Lee S.L."/>
            <person name="Lehman R."/>
            <person name="Li K."/>
            <person name="Li Z."/>
            <person name="Liang H."/>
            <person name="Lovelace S."/>
            <person name="Lu Z."/>
            <person name="Mansfield J.H."/>
            <person name="McCulloch K.J."/>
            <person name="Mathew T."/>
            <person name="Morton B."/>
            <person name="Muzny D.M."/>
            <person name="Neunemann D."/>
            <person name="Ongeri F."/>
            <person name="Pauchet Y."/>
            <person name="Pu L.L."/>
            <person name="Pyrousis I."/>
            <person name="Rao X.J."/>
            <person name="Redding A."/>
            <person name="Roesel C."/>
            <person name="Sanchez-Gracia A."/>
            <person name="Schaack S."/>
            <person name="Shukla A."/>
            <person name="Tetreau G."/>
            <person name="Wang Y."/>
            <person name="Xiong G.H."/>
            <person name="Traut W."/>
            <person name="Walsh T.K."/>
            <person name="Worley K.C."/>
            <person name="Wu D."/>
            <person name="Wu W."/>
            <person name="Wu Y.Q."/>
            <person name="Zhang X."/>
            <person name="Zou Z."/>
            <person name="Zucker H."/>
            <person name="Briscoe A.D."/>
            <person name="Burmester T."/>
            <person name="Clem R.J."/>
            <person name="Feyereisen R."/>
            <person name="Grimmelikhuijzen C.J.P."/>
            <person name="Hamodrakas S.J."/>
            <person name="Hansson B.S."/>
            <person name="Huguet E."/>
            <person name="Jermiin L.S."/>
            <person name="Lan Q."/>
            <person name="Lehman H.K."/>
            <person name="Lorenzen M."/>
            <person name="Merzendorfer H."/>
            <person name="Michalopoulos I."/>
            <person name="Morton D.B."/>
            <person name="Muthukrishnan S."/>
            <person name="Oakeshott J.G."/>
            <person name="Palmer W."/>
            <person name="Park Y."/>
            <person name="Passarelli A.L."/>
            <person name="Rozas J."/>
            <person name="Schwartz L.M."/>
            <person name="Smith W."/>
            <person name="Southgate A."/>
            <person name="Vilcinskas A."/>
            <person name="Vogt R."/>
            <person name="Wang P."/>
            <person name="Werren J."/>
            <person name="Yu X.Q."/>
            <person name="Zhou J.J."/>
            <person name="Brown S.J."/>
            <person name="Scherer S.E."/>
            <person name="Richards S."/>
            <person name="Blissard G.W."/>
        </authorList>
    </citation>
    <scope>NUCLEOTIDE SEQUENCE</scope>
</reference>
<sequence>MFRPKQYLMSVVAIVTGGSLVVHTYIHNITHLSPKGYAEAQLGHPLFAKYVPSHDVIGGEPIAISGTNSRLRADTEQKNPNITLPDPGFEPRTSERYCTGHAIQLRHRGSLPLIISV</sequence>
<comment type="caution">
    <text evidence="2">The sequence shown here is derived from an EMBL/GenBank/DDBJ whole genome shotgun (WGS) entry which is preliminary data.</text>
</comment>
<feature type="transmembrane region" description="Helical" evidence="1">
    <location>
        <begin position="7"/>
        <end position="26"/>
    </location>
</feature>
<accession>A0A921ZMA5</accession>
<protein>
    <submittedName>
        <fullName evidence="2">Uncharacterized protein</fullName>
    </submittedName>
</protein>
<keyword evidence="1" id="KW-0812">Transmembrane</keyword>
<keyword evidence="1" id="KW-0472">Membrane</keyword>
<keyword evidence="1" id="KW-1133">Transmembrane helix</keyword>
<dbReference type="EMBL" id="JH668639">
    <property type="protein sequence ID" value="KAG6459804.1"/>
    <property type="molecule type" value="Genomic_DNA"/>
</dbReference>
<reference evidence="2" key="2">
    <citation type="submission" date="2020-12" db="EMBL/GenBank/DDBJ databases">
        <authorList>
            <person name="Kanost M."/>
        </authorList>
    </citation>
    <scope>NUCLEOTIDE SEQUENCE</scope>
</reference>
<evidence type="ECO:0000313" key="3">
    <source>
        <dbReference type="Proteomes" id="UP000791440"/>
    </source>
</evidence>
<evidence type="ECO:0000256" key="1">
    <source>
        <dbReference type="SAM" id="Phobius"/>
    </source>
</evidence>